<dbReference type="Proteomes" id="UP000242715">
    <property type="component" value="Unassembled WGS sequence"/>
</dbReference>
<gene>
    <name evidence="1" type="ORF">TSUD_125450</name>
</gene>
<dbReference type="PANTHER" id="PTHR36617">
    <property type="entry name" value="PROTEIN, PUTATIVE-RELATED"/>
    <property type="match status" value="1"/>
</dbReference>
<organism evidence="1 2">
    <name type="scientific">Trifolium subterraneum</name>
    <name type="common">Subterranean clover</name>
    <dbReference type="NCBI Taxonomy" id="3900"/>
    <lineage>
        <taxon>Eukaryota</taxon>
        <taxon>Viridiplantae</taxon>
        <taxon>Streptophyta</taxon>
        <taxon>Embryophyta</taxon>
        <taxon>Tracheophyta</taxon>
        <taxon>Spermatophyta</taxon>
        <taxon>Magnoliopsida</taxon>
        <taxon>eudicotyledons</taxon>
        <taxon>Gunneridae</taxon>
        <taxon>Pentapetalae</taxon>
        <taxon>rosids</taxon>
        <taxon>fabids</taxon>
        <taxon>Fabales</taxon>
        <taxon>Fabaceae</taxon>
        <taxon>Papilionoideae</taxon>
        <taxon>50 kb inversion clade</taxon>
        <taxon>NPAAA clade</taxon>
        <taxon>Hologalegina</taxon>
        <taxon>IRL clade</taxon>
        <taxon>Trifolieae</taxon>
        <taxon>Trifolium</taxon>
    </lineage>
</organism>
<accession>A0A2Z6M421</accession>
<keyword evidence="2" id="KW-1185">Reference proteome</keyword>
<reference evidence="2" key="1">
    <citation type="journal article" date="2017" name="Front. Plant Sci.">
        <title>Climate Clever Clovers: New Paradigm to Reduce the Environmental Footprint of Ruminants by Breeding Low Methanogenic Forages Utilizing Haplotype Variation.</title>
        <authorList>
            <person name="Kaur P."/>
            <person name="Appels R."/>
            <person name="Bayer P.E."/>
            <person name="Keeble-Gagnere G."/>
            <person name="Wang J."/>
            <person name="Hirakawa H."/>
            <person name="Shirasawa K."/>
            <person name="Vercoe P."/>
            <person name="Stefanova K."/>
            <person name="Durmic Z."/>
            <person name="Nichols P."/>
            <person name="Revell C."/>
            <person name="Isobe S.N."/>
            <person name="Edwards D."/>
            <person name="Erskine W."/>
        </authorList>
    </citation>
    <scope>NUCLEOTIDE SEQUENCE [LARGE SCALE GENOMIC DNA]</scope>
    <source>
        <strain evidence="2">cv. Daliak</strain>
    </source>
</reference>
<sequence length="148" mass="17104">MFQLGWGVGGETWVWRRPLRAWEEEMLEECQTILLNISLQCHSLDRWIWQPDLVSGYTVRSAYQLLTDQPVVPLDEAKCLIWHSQFPLKVSILAWQLLRDSTWIGSASVTAPTLSNHFVQFTISAGGTRARPSFMQLIWLACVWVVWT</sequence>
<dbReference type="AlphaFoldDB" id="A0A2Z6M421"/>
<dbReference type="PANTHER" id="PTHR36617:SF5">
    <property type="entry name" value="OS05G0421675 PROTEIN"/>
    <property type="match status" value="1"/>
</dbReference>
<protein>
    <submittedName>
        <fullName evidence="1">Uncharacterized protein</fullName>
    </submittedName>
</protein>
<evidence type="ECO:0000313" key="2">
    <source>
        <dbReference type="Proteomes" id="UP000242715"/>
    </source>
</evidence>
<proteinExistence type="predicted"/>
<dbReference type="EMBL" id="DF973350">
    <property type="protein sequence ID" value="GAU27264.1"/>
    <property type="molecule type" value="Genomic_DNA"/>
</dbReference>
<evidence type="ECO:0000313" key="1">
    <source>
        <dbReference type="EMBL" id="GAU27264.1"/>
    </source>
</evidence>
<name>A0A2Z6M421_TRISU</name>